<keyword evidence="1" id="KW-0812">Transmembrane</keyword>
<feature type="transmembrane region" description="Helical" evidence="1">
    <location>
        <begin position="108"/>
        <end position="131"/>
    </location>
</feature>
<accession>A0ABV0JPQ5</accession>
<sequence>MGRKFEVESDRYEFNQSHNHLIKDLAQKMRFVSYFLIALGVLLIIGGIVSVRSGLISGIINGVLQILIGFWTTKAASSFNLIADTQGNDIENLMIALEQLRKLYTLQYWLILIALIFIAIAIITGLILGAVNVTP</sequence>
<gene>
    <name evidence="2" type="ORF">NDI37_13040</name>
</gene>
<feature type="transmembrane region" description="Helical" evidence="1">
    <location>
        <begin position="31"/>
        <end position="49"/>
    </location>
</feature>
<proteinExistence type="predicted"/>
<organism evidence="2 3">
    <name type="scientific">Funiculus sociatus GB2-A5</name>
    <dbReference type="NCBI Taxonomy" id="2933946"/>
    <lineage>
        <taxon>Bacteria</taxon>
        <taxon>Bacillati</taxon>
        <taxon>Cyanobacteriota</taxon>
        <taxon>Cyanophyceae</taxon>
        <taxon>Coleofasciculales</taxon>
        <taxon>Coleofasciculaceae</taxon>
        <taxon>Funiculus</taxon>
    </lineage>
</organism>
<keyword evidence="3" id="KW-1185">Reference proteome</keyword>
<dbReference type="Proteomes" id="UP001442494">
    <property type="component" value="Unassembled WGS sequence"/>
</dbReference>
<name>A0ABV0JPQ5_9CYAN</name>
<evidence type="ECO:0000256" key="1">
    <source>
        <dbReference type="SAM" id="Phobius"/>
    </source>
</evidence>
<dbReference type="RefSeq" id="WP_190426283.1">
    <property type="nucleotide sequence ID" value="NZ_JAMPKK010000025.1"/>
</dbReference>
<dbReference type="Pfam" id="PF17319">
    <property type="entry name" value="DUF5362"/>
    <property type="match status" value="1"/>
</dbReference>
<dbReference type="EMBL" id="JAMPKK010000025">
    <property type="protein sequence ID" value="MEP0865393.1"/>
    <property type="molecule type" value="Genomic_DNA"/>
</dbReference>
<keyword evidence="1" id="KW-0472">Membrane</keyword>
<evidence type="ECO:0000313" key="2">
    <source>
        <dbReference type="EMBL" id="MEP0865393.1"/>
    </source>
</evidence>
<comment type="caution">
    <text evidence="2">The sequence shown here is derived from an EMBL/GenBank/DDBJ whole genome shotgun (WGS) entry which is preliminary data.</text>
</comment>
<keyword evidence="1" id="KW-1133">Transmembrane helix</keyword>
<evidence type="ECO:0000313" key="3">
    <source>
        <dbReference type="Proteomes" id="UP001442494"/>
    </source>
</evidence>
<protein>
    <submittedName>
        <fullName evidence="2">DUF5362 family protein</fullName>
    </submittedName>
</protein>
<dbReference type="InterPro" id="IPR035287">
    <property type="entry name" value="DUF5362"/>
</dbReference>
<feature type="transmembrane region" description="Helical" evidence="1">
    <location>
        <begin position="55"/>
        <end position="73"/>
    </location>
</feature>
<reference evidence="2 3" key="1">
    <citation type="submission" date="2022-04" db="EMBL/GenBank/DDBJ databases">
        <title>Positive selection, recombination, and allopatry shape intraspecific diversity of widespread and dominant cyanobacteria.</title>
        <authorList>
            <person name="Wei J."/>
            <person name="Shu W."/>
            <person name="Hu C."/>
        </authorList>
    </citation>
    <scope>NUCLEOTIDE SEQUENCE [LARGE SCALE GENOMIC DNA]</scope>
    <source>
        <strain evidence="2 3">GB2-A5</strain>
    </source>
</reference>